<accession>A0A445CHV9</accession>
<feature type="compositionally biased region" description="Polar residues" evidence="1">
    <location>
        <begin position="13"/>
        <end position="22"/>
    </location>
</feature>
<dbReference type="GO" id="GO:0003779">
    <property type="term" value="F:actin binding"/>
    <property type="evidence" value="ECO:0007669"/>
    <property type="project" value="InterPro"/>
</dbReference>
<dbReference type="InterPro" id="IPR036886">
    <property type="entry name" value="Villin_headpiece_dom_sf"/>
</dbReference>
<feature type="compositionally biased region" description="Acidic residues" evidence="1">
    <location>
        <begin position="40"/>
        <end position="55"/>
    </location>
</feature>
<dbReference type="InterPro" id="IPR003128">
    <property type="entry name" value="Villin_headpiece"/>
</dbReference>
<feature type="domain" description="HP" evidence="2">
    <location>
        <begin position="53"/>
        <end position="120"/>
    </location>
</feature>
<proteinExistence type="predicted"/>
<dbReference type="Gene3D" id="1.10.950.10">
    <property type="entry name" value="Villin headpiece domain"/>
    <property type="match status" value="1"/>
</dbReference>
<comment type="caution">
    <text evidence="3">The sequence shown here is derived from an EMBL/GenBank/DDBJ whole genome shotgun (WGS) entry which is preliminary data.</text>
</comment>
<dbReference type="SMART" id="SM00153">
    <property type="entry name" value="VHP"/>
    <property type="match status" value="1"/>
</dbReference>
<reference evidence="3 4" key="1">
    <citation type="submission" date="2019-01" db="EMBL/GenBank/DDBJ databases">
        <title>Sequencing of cultivated peanut Arachis hypogaea provides insights into genome evolution and oil improvement.</title>
        <authorList>
            <person name="Chen X."/>
        </authorList>
    </citation>
    <scope>NUCLEOTIDE SEQUENCE [LARGE SCALE GENOMIC DNA]</scope>
    <source>
        <strain evidence="4">cv. Fuhuasheng</strain>
        <tissue evidence="3">Leaves</tissue>
    </source>
</reference>
<dbReference type="Proteomes" id="UP000289738">
    <property type="component" value="Chromosome A07"/>
</dbReference>
<evidence type="ECO:0000256" key="1">
    <source>
        <dbReference type="SAM" id="MobiDB-lite"/>
    </source>
</evidence>
<evidence type="ECO:0000259" key="2">
    <source>
        <dbReference type="PROSITE" id="PS51089"/>
    </source>
</evidence>
<evidence type="ECO:0000313" key="3">
    <source>
        <dbReference type="EMBL" id="RYR50506.1"/>
    </source>
</evidence>
<gene>
    <name evidence="3" type="ORF">Ahy_A07g037126</name>
</gene>
<dbReference type="Pfam" id="PF02209">
    <property type="entry name" value="VHP"/>
    <property type="match status" value="1"/>
</dbReference>
<feature type="region of interest" description="Disordered" evidence="1">
    <location>
        <begin position="1"/>
        <end position="72"/>
    </location>
</feature>
<dbReference type="SUPFAM" id="SSF47050">
    <property type="entry name" value="VHP, Villin headpiece domain"/>
    <property type="match status" value="1"/>
</dbReference>
<organism evidence="3 4">
    <name type="scientific">Arachis hypogaea</name>
    <name type="common">Peanut</name>
    <dbReference type="NCBI Taxonomy" id="3818"/>
    <lineage>
        <taxon>Eukaryota</taxon>
        <taxon>Viridiplantae</taxon>
        <taxon>Streptophyta</taxon>
        <taxon>Embryophyta</taxon>
        <taxon>Tracheophyta</taxon>
        <taxon>Spermatophyta</taxon>
        <taxon>Magnoliopsida</taxon>
        <taxon>eudicotyledons</taxon>
        <taxon>Gunneridae</taxon>
        <taxon>Pentapetalae</taxon>
        <taxon>rosids</taxon>
        <taxon>fabids</taxon>
        <taxon>Fabales</taxon>
        <taxon>Fabaceae</taxon>
        <taxon>Papilionoideae</taxon>
        <taxon>50 kb inversion clade</taxon>
        <taxon>dalbergioids sensu lato</taxon>
        <taxon>Dalbergieae</taxon>
        <taxon>Pterocarpus clade</taxon>
        <taxon>Arachis</taxon>
    </lineage>
</organism>
<name>A0A445CHV9_ARAHY</name>
<feature type="compositionally biased region" description="Polar residues" evidence="1">
    <location>
        <begin position="63"/>
        <end position="72"/>
    </location>
</feature>
<dbReference type="EMBL" id="SDMP01000007">
    <property type="protein sequence ID" value="RYR50506.1"/>
    <property type="molecule type" value="Genomic_DNA"/>
</dbReference>
<sequence length="120" mass="13435">MPSARGKLIPQSLRVTSNTLKSNPKRSDSEDSMSSGLESLTEEDAKEGEADDDEGLPVYPYGSVNTASSNPVPDNERYKLFLKAYLLATEFKEKLGMTKTESYKLPKWKQNKLKVTVQLF</sequence>
<evidence type="ECO:0000313" key="4">
    <source>
        <dbReference type="Proteomes" id="UP000289738"/>
    </source>
</evidence>
<dbReference type="PROSITE" id="PS51089">
    <property type="entry name" value="HP"/>
    <property type="match status" value="1"/>
</dbReference>
<dbReference type="AlphaFoldDB" id="A0A445CHV9"/>
<protein>
    <recommendedName>
        <fullName evidence="2">HP domain-containing protein</fullName>
    </recommendedName>
</protein>
<dbReference type="GO" id="GO:0007010">
    <property type="term" value="P:cytoskeleton organization"/>
    <property type="evidence" value="ECO:0007669"/>
    <property type="project" value="InterPro"/>
</dbReference>
<keyword evidence="4" id="KW-1185">Reference proteome</keyword>